<dbReference type="InterPro" id="IPR000873">
    <property type="entry name" value="AMP-dep_synth/lig_dom"/>
</dbReference>
<dbReference type="EMBL" id="JARQZJ010000045">
    <property type="protein sequence ID" value="KAK9878018.1"/>
    <property type="molecule type" value="Genomic_DNA"/>
</dbReference>
<evidence type="ECO:0000313" key="6">
    <source>
        <dbReference type="EMBL" id="KAK9878018.1"/>
    </source>
</evidence>
<keyword evidence="7" id="KW-1185">Reference proteome</keyword>
<organism evidence="6 7">
    <name type="scientific">Henosepilachna vigintioctopunctata</name>
    <dbReference type="NCBI Taxonomy" id="420089"/>
    <lineage>
        <taxon>Eukaryota</taxon>
        <taxon>Metazoa</taxon>
        <taxon>Ecdysozoa</taxon>
        <taxon>Arthropoda</taxon>
        <taxon>Hexapoda</taxon>
        <taxon>Insecta</taxon>
        <taxon>Pterygota</taxon>
        <taxon>Neoptera</taxon>
        <taxon>Endopterygota</taxon>
        <taxon>Coleoptera</taxon>
        <taxon>Polyphaga</taxon>
        <taxon>Cucujiformia</taxon>
        <taxon>Coccinelloidea</taxon>
        <taxon>Coccinellidae</taxon>
        <taxon>Epilachninae</taxon>
        <taxon>Epilachnini</taxon>
        <taxon>Henosepilachna</taxon>
    </lineage>
</organism>
<evidence type="ECO:0000256" key="3">
    <source>
        <dbReference type="ARBA" id="ARBA00022598"/>
    </source>
</evidence>
<sequence>MILINMILLSPYQCLTLSKSSKPEGLDTSSLHCLITVGGSMPKSLVNDLRDALPGTYISQIYGQTELCGAITRFETRKVDDRLLLHYKHNSVGRAMPGFWYKRSETKQIFQVVDTVTEKIVGPNEPGELRIKSGCVMNGYLNRDSSEAFDQSGWLRTGDVVYYDEFQCFTSWTE</sequence>
<dbReference type="Gene3D" id="3.40.50.12780">
    <property type="entry name" value="N-terminal domain of ligase-like"/>
    <property type="match status" value="1"/>
</dbReference>
<dbReference type="Pfam" id="PF00501">
    <property type="entry name" value="AMP-binding"/>
    <property type="match status" value="1"/>
</dbReference>
<accession>A0AAW1U610</accession>
<keyword evidence="4" id="KW-0576">Peroxisome</keyword>
<protein>
    <recommendedName>
        <fullName evidence="5">AMP-dependent synthetase/ligase domain-containing protein</fullName>
    </recommendedName>
</protein>
<dbReference type="GO" id="GO:0005777">
    <property type="term" value="C:peroxisome"/>
    <property type="evidence" value="ECO:0007669"/>
    <property type="project" value="UniProtKB-SubCell"/>
</dbReference>
<name>A0AAW1U610_9CUCU</name>
<evidence type="ECO:0000313" key="7">
    <source>
        <dbReference type="Proteomes" id="UP001431783"/>
    </source>
</evidence>
<dbReference type="SUPFAM" id="SSF56801">
    <property type="entry name" value="Acetyl-CoA synthetase-like"/>
    <property type="match status" value="1"/>
</dbReference>
<dbReference type="GO" id="GO:0016405">
    <property type="term" value="F:CoA-ligase activity"/>
    <property type="evidence" value="ECO:0007669"/>
    <property type="project" value="TreeGrafter"/>
</dbReference>
<evidence type="ECO:0000259" key="5">
    <source>
        <dbReference type="Pfam" id="PF00501"/>
    </source>
</evidence>
<gene>
    <name evidence="6" type="ORF">WA026_020646</name>
</gene>
<comment type="similarity">
    <text evidence="2">Belongs to the ATP-dependent AMP-binding enzyme family.</text>
</comment>
<evidence type="ECO:0000256" key="1">
    <source>
        <dbReference type="ARBA" id="ARBA00004275"/>
    </source>
</evidence>
<dbReference type="InterPro" id="IPR042099">
    <property type="entry name" value="ANL_N_sf"/>
</dbReference>
<dbReference type="AlphaFoldDB" id="A0AAW1U610"/>
<dbReference type="Proteomes" id="UP001431783">
    <property type="component" value="Unassembled WGS sequence"/>
</dbReference>
<evidence type="ECO:0000256" key="2">
    <source>
        <dbReference type="ARBA" id="ARBA00006432"/>
    </source>
</evidence>
<reference evidence="6 7" key="1">
    <citation type="submission" date="2023-03" db="EMBL/GenBank/DDBJ databases">
        <title>Genome insight into feeding habits of ladybird beetles.</title>
        <authorList>
            <person name="Li H.-S."/>
            <person name="Huang Y.-H."/>
            <person name="Pang H."/>
        </authorList>
    </citation>
    <scope>NUCLEOTIDE SEQUENCE [LARGE SCALE GENOMIC DNA]</scope>
    <source>
        <strain evidence="6">SYSU_2023b</strain>
        <tissue evidence="6">Whole body</tissue>
    </source>
</reference>
<keyword evidence="3" id="KW-0436">Ligase</keyword>
<evidence type="ECO:0000256" key="4">
    <source>
        <dbReference type="ARBA" id="ARBA00023140"/>
    </source>
</evidence>
<comment type="caution">
    <text evidence="6">The sequence shown here is derived from an EMBL/GenBank/DDBJ whole genome shotgun (WGS) entry which is preliminary data.</text>
</comment>
<comment type="subcellular location">
    <subcellularLocation>
        <location evidence="1">Peroxisome</location>
    </subcellularLocation>
</comment>
<dbReference type="PANTHER" id="PTHR24096">
    <property type="entry name" value="LONG-CHAIN-FATTY-ACID--COA LIGASE"/>
    <property type="match status" value="1"/>
</dbReference>
<dbReference type="PANTHER" id="PTHR24096:SF149">
    <property type="entry name" value="AMP-BINDING DOMAIN-CONTAINING PROTEIN-RELATED"/>
    <property type="match status" value="1"/>
</dbReference>
<proteinExistence type="inferred from homology"/>
<feature type="domain" description="AMP-dependent synthetase/ligase" evidence="5">
    <location>
        <begin position="14"/>
        <end position="141"/>
    </location>
</feature>